<keyword evidence="2 5" id="KW-0853">WD repeat</keyword>
<dbReference type="GO" id="GO:0005829">
    <property type="term" value="C:cytosol"/>
    <property type="evidence" value="ECO:0007669"/>
    <property type="project" value="TreeGrafter"/>
</dbReference>
<dbReference type="InterPro" id="IPR037590">
    <property type="entry name" value="WDR24"/>
</dbReference>
<dbReference type="Pfam" id="PF00400">
    <property type="entry name" value="WD40"/>
    <property type="match status" value="2"/>
</dbReference>
<comment type="similarity">
    <text evidence="1">Belongs to the WD repeat WDR24 family.</text>
</comment>
<feature type="compositionally biased region" description="Polar residues" evidence="6">
    <location>
        <begin position="462"/>
        <end position="480"/>
    </location>
</feature>
<dbReference type="GO" id="GO:1904263">
    <property type="term" value="P:positive regulation of TORC1 signaling"/>
    <property type="evidence" value="ECO:0007669"/>
    <property type="project" value="TreeGrafter"/>
</dbReference>
<dbReference type="AlphaFoldDB" id="A0A2G8L0S1"/>
<dbReference type="SMART" id="SM00320">
    <property type="entry name" value="WD40"/>
    <property type="match status" value="5"/>
</dbReference>
<reference evidence="7 8" key="1">
    <citation type="journal article" date="2017" name="PLoS Biol.">
        <title>The sea cucumber genome provides insights into morphological evolution and visceral regeneration.</title>
        <authorList>
            <person name="Zhang X."/>
            <person name="Sun L."/>
            <person name="Yuan J."/>
            <person name="Sun Y."/>
            <person name="Gao Y."/>
            <person name="Zhang L."/>
            <person name="Li S."/>
            <person name="Dai H."/>
            <person name="Hamel J.F."/>
            <person name="Liu C."/>
            <person name="Yu Y."/>
            <person name="Liu S."/>
            <person name="Lin W."/>
            <person name="Guo K."/>
            <person name="Jin S."/>
            <person name="Xu P."/>
            <person name="Storey K.B."/>
            <person name="Huan P."/>
            <person name="Zhang T."/>
            <person name="Zhou Y."/>
            <person name="Zhang J."/>
            <person name="Lin C."/>
            <person name="Li X."/>
            <person name="Xing L."/>
            <person name="Huo D."/>
            <person name="Sun M."/>
            <person name="Wang L."/>
            <person name="Mercier A."/>
            <person name="Li F."/>
            <person name="Yang H."/>
            <person name="Xiang J."/>
        </authorList>
    </citation>
    <scope>NUCLEOTIDE SEQUENCE [LARGE SCALE GENOMIC DNA]</scope>
    <source>
        <strain evidence="7">Shaxun</strain>
        <tissue evidence="7">Muscle</tissue>
    </source>
</reference>
<dbReference type="PANTHER" id="PTHR46200:SF1">
    <property type="entry name" value="GATOR COMPLEX PROTEIN WDR24"/>
    <property type="match status" value="1"/>
</dbReference>
<evidence type="ECO:0000256" key="4">
    <source>
        <dbReference type="ARBA" id="ARBA00040269"/>
    </source>
</evidence>
<dbReference type="GO" id="GO:0034198">
    <property type="term" value="P:cellular response to amino acid starvation"/>
    <property type="evidence" value="ECO:0007669"/>
    <property type="project" value="TreeGrafter"/>
</dbReference>
<name>A0A2G8L0S1_STIJA</name>
<proteinExistence type="inferred from homology"/>
<sequence length="718" mass="82520">MTTTSVQVDSGINAISTNRDKTLVAAAGRLVFKVYSIEEGSFREQQDLRVGRINLNYSCNDVVWNPVKDELLATGATNGAVVTWNLNIQRDIRNEKCDMTFPANGSSSGSIRDIQFNPHQLFMFAAATDNGYVQFWDYRRSDRVLLQELVHQEIVFSLDWHPDERQWLATSGRDKTIKIWHWESHEWRLRIDYTLYHIQSVRKVKWRPQRKYHIASCSQVDDNAVSVWDVRRPYVPFAVFEEHKEAPTGIEWYDQNVFLTSGKDGNIFQHVFKDAKKPAETSNPVGLSMSLHGDIFHTSALSGKNTHQRGSISNDITSVKRPMFFRRTDRTTDSFPAYESTLVYYELKEDREDSEYIPYERDKLHIPVSVFKWFCASAKEYQLTGKPFGELCEENAKIAEGLGRHQVAQTWHLLRLFFVDVSQLMPKVYSKQSSGGSAEVPSSQTSTEVDRDSANIHREGSMDQNPPTEVSHAPDSTTGVTDEESDSELDKNKRRNKMLAEMDPIENPFTIEDEENYVGEYNWWENAANENWHLPTEGFSHRHEITDRPPTPDTLHDRSRPSTPPPKPELDQNLQASHNHPLLASHAIDQAITKHRSEFNLSIKYRPLIKEMLAYYADAGDVQMSVSAYIVLGDKIKGEIPSETIEHWFISYIELLNRFKLWTLANEVIKCSDHPNIQMLNQQSTTIYTNCNNCEKGIEKHAWACSKCSKLTNPCSIW</sequence>
<dbReference type="Proteomes" id="UP000230750">
    <property type="component" value="Unassembled WGS sequence"/>
</dbReference>
<feature type="compositionally biased region" description="Basic and acidic residues" evidence="6">
    <location>
        <begin position="448"/>
        <end position="461"/>
    </location>
</feature>
<dbReference type="GO" id="GO:0016239">
    <property type="term" value="P:positive regulation of macroautophagy"/>
    <property type="evidence" value="ECO:0007669"/>
    <property type="project" value="TreeGrafter"/>
</dbReference>
<dbReference type="PROSITE" id="PS50294">
    <property type="entry name" value="WD_REPEATS_REGION"/>
    <property type="match status" value="1"/>
</dbReference>
<dbReference type="STRING" id="307972.A0A2G8L0S1"/>
<dbReference type="GO" id="GO:0005774">
    <property type="term" value="C:vacuolar membrane"/>
    <property type="evidence" value="ECO:0007669"/>
    <property type="project" value="TreeGrafter"/>
</dbReference>
<dbReference type="PROSITE" id="PS50082">
    <property type="entry name" value="WD_REPEATS_2"/>
    <property type="match status" value="1"/>
</dbReference>
<dbReference type="EMBL" id="MRZV01000271">
    <property type="protein sequence ID" value="PIK53857.1"/>
    <property type="molecule type" value="Genomic_DNA"/>
</dbReference>
<protein>
    <recommendedName>
        <fullName evidence="4">GATOR2 complex protein WDR24</fullName>
    </recommendedName>
</protein>
<evidence type="ECO:0000256" key="2">
    <source>
        <dbReference type="ARBA" id="ARBA00022574"/>
    </source>
</evidence>
<keyword evidence="3" id="KW-0677">Repeat</keyword>
<dbReference type="InterPro" id="IPR001680">
    <property type="entry name" value="WD40_rpt"/>
</dbReference>
<dbReference type="SUPFAM" id="SSF50978">
    <property type="entry name" value="WD40 repeat-like"/>
    <property type="match status" value="1"/>
</dbReference>
<evidence type="ECO:0000256" key="5">
    <source>
        <dbReference type="PROSITE-ProRule" id="PRU00221"/>
    </source>
</evidence>
<evidence type="ECO:0000256" key="1">
    <source>
        <dbReference type="ARBA" id="ARBA00008134"/>
    </source>
</evidence>
<keyword evidence="8" id="KW-1185">Reference proteome</keyword>
<feature type="repeat" description="WD" evidence="5">
    <location>
        <begin position="148"/>
        <end position="180"/>
    </location>
</feature>
<evidence type="ECO:0000313" key="7">
    <source>
        <dbReference type="EMBL" id="PIK53857.1"/>
    </source>
</evidence>
<feature type="compositionally biased region" description="Polar residues" evidence="6">
    <location>
        <begin position="430"/>
        <end position="447"/>
    </location>
</feature>
<accession>A0A2G8L0S1</accession>
<dbReference type="PANTHER" id="PTHR46200">
    <property type="entry name" value="GATOR COMPLEX PROTEIN WDR24"/>
    <property type="match status" value="1"/>
</dbReference>
<dbReference type="Gene3D" id="2.130.10.10">
    <property type="entry name" value="YVTN repeat-like/Quinoprotein amine dehydrogenase"/>
    <property type="match status" value="1"/>
</dbReference>
<evidence type="ECO:0000256" key="3">
    <source>
        <dbReference type="ARBA" id="ARBA00022737"/>
    </source>
</evidence>
<gene>
    <name evidence="7" type="ORF">BSL78_09242</name>
</gene>
<comment type="caution">
    <text evidence="7">The sequence shown here is derived from an EMBL/GenBank/DDBJ whole genome shotgun (WGS) entry which is preliminary data.</text>
</comment>
<evidence type="ECO:0000313" key="8">
    <source>
        <dbReference type="Proteomes" id="UP000230750"/>
    </source>
</evidence>
<dbReference type="OrthoDB" id="60955at2759"/>
<evidence type="ECO:0000256" key="6">
    <source>
        <dbReference type="SAM" id="MobiDB-lite"/>
    </source>
</evidence>
<organism evidence="7 8">
    <name type="scientific">Stichopus japonicus</name>
    <name type="common">Sea cucumber</name>
    <dbReference type="NCBI Taxonomy" id="307972"/>
    <lineage>
        <taxon>Eukaryota</taxon>
        <taxon>Metazoa</taxon>
        <taxon>Echinodermata</taxon>
        <taxon>Eleutherozoa</taxon>
        <taxon>Echinozoa</taxon>
        <taxon>Holothuroidea</taxon>
        <taxon>Aspidochirotacea</taxon>
        <taxon>Aspidochirotida</taxon>
        <taxon>Stichopodidae</taxon>
        <taxon>Apostichopus</taxon>
    </lineage>
</organism>
<dbReference type="InterPro" id="IPR036322">
    <property type="entry name" value="WD40_repeat_dom_sf"/>
</dbReference>
<feature type="region of interest" description="Disordered" evidence="6">
    <location>
        <begin position="541"/>
        <end position="573"/>
    </location>
</feature>
<feature type="region of interest" description="Disordered" evidence="6">
    <location>
        <begin position="430"/>
        <end position="495"/>
    </location>
</feature>
<dbReference type="InterPro" id="IPR015943">
    <property type="entry name" value="WD40/YVTN_repeat-like_dom_sf"/>
</dbReference>
<dbReference type="GO" id="GO:0061700">
    <property type="term" value="C:GATOR2 complex"/>
    <property type="evidence" value="ECO:0007669"/>
    <property type="project" value="TreeGrafter"/>
</dbReference>